<evidence type="ECO:0000313" key="6">
    <source>
        <dbReference type="EMBL" id="CAB4174834.1"/>
    </source>
</evidence>
<dbReference type="EMBL" id="LR796980">
    <property type="protein sequence ID" value="CAB4179413.1"/>
    <property type="molecule type" value="Genomic_DNA"/>
</dbReference>
<feature type="domain" description="Prolyl 4-hydroxylase alpha subunit Fe(2+) 2OG dioxygenase" evidence="1">
    <location>
        <begin position="120"/>
        <end position="197"/>
    </location>
</feature>
<dbReference type="EMBL" id="LR797130">
    <property type="protein sequence ID" value="CAB4188578.1"/>
    <property type="molecule type" value="Genomic_DNA"/>
</dbReference>
<evidence type="ECO:0000313" key="10">
    <source>
        <dbReference type="EMBL" id="CAB4215794.1"/>
    </source>
</evidence>
<dbReference type="Pfam" id="PF13640">
    <property type="entry name" value="2OG-FeII_Oxy_3"/>
    <property type="match status" value="1"/>
</dbReference>
<evidence type="ECO:0000313" key="5">
    <source>
        <dbReference type="EMBL" id="CAB4161606.1"/>
    </source>
</evidence>
<proteinExistence type="predicted"/>
<evidence type="ECO:0000313" key="8">
    <source>
        <dbReference type="EMBL" id="CAB4188578.1"/>
    </source>
</evidence>
<dbReference type="EMBL" id="LR796548">
    <property type="protein sequence ID" value="CAB4151100.1"/>
    <property type="molecule type" value="Genomic_DNA"/>
</dbReference>
<dbReference type="SUPFAM" id="SSF51197">
    <property type="entry name" value="Clavaminate synthase-like"/>
    <property type="match status" value="1"/>
</dbReference>
<dbReference type="EMBL" id="LR796461">
    <property type="protein sequence ID" value="CAB4146114.1"/>
    <property type="molecule type" value="Genomic_DNA"/>
</dbReference>
<dbReference type="EMBL" id="LR796709">
    <property type="protein sequence ID" value="CAB4161606.1"/>
    <property type="molecule type" value="Genomic_DNA"/>
</dbReference>
<dbReference type="EMBL" id="LR796305">
    <property type="protein sequence ID" value="CAB4135760.1"/>
    <property type="molecule type" value="Genomic_DNA"/>
</dbReference>
<dbReference type="EMBL" id="LR798423">
    <property type="protein sequence ID" value="CAB5230449.1"/>
    <property type="molecule type" value="Genomic_DNA"/>
</dbReference>
<organism evidence="11">
    <name type="scientific">uncultured Caudovirales phage</name>
    <dbReference type="NCBI Taxonomy" id="2100421"/>
    <lineage>
        <taxon>Viruses</taxon>
        <taxon>Duplodnaviria</taxon>
        <taxon>Heunggongvirae</taxon>
        <taxon>Uroviricota</taxon>
        <taxon>Caudoviricetes</taxon>
        <taxon>Peduoviridae</taxon>
        <taxon>Maltschvirus</taxon>
        <taxon>Maltschvirus maltsch</taxon>
    </lineage>
</organism>
<sequence>MAEQRTVNPWVVGSNPTSPAMKIIDNFISVKEQDELLDHVGSNQFVWRLHPTNIGQVDRPWAHAPTQLTHHLFMHDQKASSPHLKIIRPLFDAIVRECGDITLFRAKVNLTSPCPPYNSYEPHTPHVDLGYDDGTKIDHMVCIYYINESDGPTMFFDKNWNEEDVVYPKKGRAIIFDGDTFHAGSSPVQSPFRMVMNIDFRQGVGQIP</sequence>
<evidence type="ECO:0000259" key="1">
    <source>
        <dbReference type="Pfam" id="PF13640"/>
    </source>
</evidence>
<dbReference type="Gene3D" id="2.60.120.620">
    <property type="entry name" value="q2cbj1_9rhob like domain"/>
    <property type="match status" value="1"/>
</dbReference>
<gene>
    <name evidence="7" type="ORF">UFOVP1031_94</name>
    <name evidence="8" type="ORF">UFOVP1172_41</name>
    <name evidence="9" type="ORF">UFOVP1240_103</name>
    <name evidence="10" type="ORF">UFOVP1486_3</name>
    <name evidence="11" type="ORF">UFOVP1578_9</name>
    <name evidence="2" type="ORF">UFOVP288_120</name>
    <name evidence="3" type="ORF">UFOVP483_76</name>
    <name evidence="4" type="ORF">UFOVP573_152</name>
    <name evidence="5" type="ORF">UFOVP769_120</name>
    <name evidence="6" type="ORF">UFOVP962_88</name>
</gene>
<protein>
    <recommendedName>
        <fullName evidence="1">Prolyl 4-hydroxylase alpha subunit Fe(2+) 2OG dioxygenase domain-containing protein</fullName>
    </recommendedName>
</protein>
<evidence type="ECO:0000313" key="11">
    <source>
        <dbReference type="EMBL" id="CAB5230449.1"/>
    </source>
</evidence>
<dbReference type="AntiFam" id="ANF00010">
    <property type="entry name" value="tRNA translation"/>
</dbReference>
<dbReference type="EMBL" id="LR796917">
    <property type="protein sequence ID" value="CAB4174834.1"/>
    <property type="molecule type" value="Genomic_DNA"/>
</dbReference>
<dbReference type="EMBL" id="LR797180">
    <property type="protein sequence ID" value="CAB4192027.1"/>
    <property type="molecule type" value="Genomic_DNA"/>
</dbReference>
<evidence type="ECO:0000313" key="2">
    <source>
        <dbReference type="EMBL" id="CAB4135760.1"/>
    </source>
</evidence>
<name>A0A6J7XGW2_9CAUD</name>
<evidence type="ECO:0000313" key="7">
    <source>
        <dbReference type="EMBL" id="CAB4179413.1"/>
    </source>
</evidence>
<evidence type="ECO:0000313" key="9">
    <source>
        <dbReference type="EMBL" id="CAB4192027.1"/>
    </source>
</evidence>
<dbReference type="EMBL" id="LR797434">
    <property type="protein sequence ID" value="CAB4215794.1"/>
    <property type="molecule type" value="Genomic_DNA"/>
</dbReference>
<evidence type="ECO:0000313" key="3">
    <source>
        <dbReference type="EMBL" id="CAB4146114.1"/>
    </source>
</evidence>
<reference evidence="11" key="1">
    <citation type="submission" date="2020-05" db="EMBL/GenBank/DDBJ databases">
        <authorList>
            <person name="Chiriac C."/>
            <person name="Salcher M."/>
            <person name="Ghai R."/>
            <person name="Kavagutti S V."/>
        </authorList>
    </citation>
    <scope>NUCLEOTIDE SEQUENCE</scope>
</reference>
<dbReference type="InterPro" id="IPR044862">
    <property type="entry name" value="Pro_4_hyd_alph_FE2OG_OXY"/>
</dbReference>
<evidence type="ECO:0000313" key="4">
    <source>
        <dbReference type="EMBL" id="CAB4151100.1"/>
    </source>
</evidence>
<accession>A0A6J7XGW2</accession>